<organism evidence="1 2">
    <name type="scientific">Mycena albidolilacea</name>
    <dbReference type="NCBI Taxonomy" id="1033008"/>
    <lineage>
        <taxon>Eukaryota</taxon>
        <taxon>Fungi</taxon>
        <taxon>Dikarya</taxon>
        <taxon>Basidiomycota</taxon>
        <taxon>Agaricomycotina</taxon>
        <taxon>Agaricomycetes</taxon>
        <taxon>Agaricomycetidae</taxon>
        <taxon>Agaricales</taxon>
        <taxon>Marasmiineae</taxon>
        <taxon>Mycenaceae</taxon>
        <taxon>Mycena</taxon>
    </lineage>
</organism>
<comment type="caution">
    <text evidence="1">The sequence shown here is derived from an EMBL/GenBank/DDBJ whole genome shotgun (WGS) entry which is preliminary data.</text>
</comment>
<dbReference type="EMBL" id="JARIHO010000058">
    <property type="protein sequence ID" value="KAJ7318300.1"/>
    <property type="molecule type" value="Genomic_DNA"/>
</dbReference>
<accession>A0AAD6ZDG4</accession>
<gene>
    <name evidence="1" type="ORF">DFH08DRAFT_819908</name>
</gene>
<sequence>MSVTLSRSAVAQRQYESGAAVQRQRSKRCCGSPTLITAPPLKQNDIAISQRDSDFVSGMPTSLTGWFVSRVPETQRTCSNPIPLTNLLEMRYGQLDPDPLFPELWSELKNSFESTATISSSNAPLTTPHTSTPSLAIAAPLPQVLQSPAPLVLTAFVPQAAPDLVPNPEFLNAPVSVFAPSSTALFALDTHDSPQLQEIYPNSDDDENFCDNLDADEEFQAPPVTQRWRQRL</sequence>
<evidence type="ECO:0000313" key="1">
    <source>
        <dbReference type="EMBL" id="KAJ7318300.1"/>
    </source>
</evidence>
<name>A0AAD6ZDG4_9AGAR</name>
<dbReference type="Proteomes" id="UP001218218">
    <property type="component" value="Unassembled WGS sequence"/>
</dbReference>
<dbReference type="AlphaFoldDB" id="A0AAD6ZDG4"/>
<protein>
    <submittedName>
        <fullName evidence="1">Uncharacterized protein</fullName>
    </submittedName>
</protein>
<proteinExistence type="predicted"/>
<evidence type="ECO:0000313" key="2">
    <source>
        <dbReference type="Proteomes" id="UP001218218"/>
    </source>
</evidence>
<reference evidence="1" key="1">
    <citation type="submission" date="2023-03" db="EMBL/GenBank/DDBJ databases">
        <title>Massive genome expansion in bonnet fungi (Mycena s.s.) driven by repeated elements and novel gene families across ecological guilds.</title>
        <authorList>
            <consortium name="Lawrence Berkeley National Laboratory"/>
            <person name="Harder C.B."/>
            <person name="Miyauchi S."/>
            <person name="Viragh M."/>
            <person name="Kuo A."/>
            <person name="Thoen E."/>
            <person name="Andreopoulos B."/>
            <person name="Lu D."/>
            <person name="Skrede I."/>
            <person name="Drula E."/>
            <person name="Henrissat B."/>
            <person name="Morin E."/>
            <person name="Kohler A."/>
            <person name="Barry K."/>
            <person name="LaButti K."/>
            <person name="Morin E."/>
            <person name="Salamov A."/>
            <person name="Lipzen A."/>
            <person name="Mereny Z."/>
            <person name="Hegedus B."/>
            <person name="Baldrian P."/>
            <person name="Stursova M."/>
            <person name="Weitz H."/>
            <person name="Taylor A."/>
            <person name="Grigoriev I.V."/>
            <person name="Nagy L.G."/>
            <person name="Martin F."/>
            <person name="Kauserud H."/>
        </authorList>
    </citation>
    <scope>NUCLEOTIDE SEQUENCE</scope>
    <source>
        <strain evidence="1">CBHHK002</strain>
    </source>
</reference>
<keyword evidence="2" id="KW-1185">Reference proteome</keyword>